<dbReference type="EMBL" id="BAEK01000094">
    <property type="protein sequence ID" value="GAC07828.1"/>
    <property type="molecule type" value="Genomic_DNA"/>
</dbReference>
<comment type="caution">
    <text evidence="5">The sequence shown here is derived from an EMBL/GenBank/DDBJ whole genome shotgun (WGS) entry which is preliminary data.</text>
</comment>
<reference evidence="5 6" key="1">
    <citation type="journal article" date="2014" name="Environ. Microbiol.">
        <title>Comparative genomics of the marine bacterial genus Glaciecola reveals the high degree of genomic diversity and genomic characteristic for cold adaptation.</title>
        <authorList>
            <person name="Qin Q.L."/>
            <person name="Xie B.B."/>
            <person name="Yu Y."/>
            <person name="Shu Y.L."/>
            <person name="Rong J.C."/>
            <person name="Zhang Y.J."/>
            <person name="Zhao D.L."/>
            <person name="Chen X.L."/>
            <person name="Zhang X.Y."/>
            <person name="Chen B."/>
            <person name="Zhou B.C."/>
            <person name="Zhang Y.Z."/>
        </authorList>
    </citation>
    <scope>NUCLEOTIDE SEQUENCE [LARGE SCALE GENOMIC DNA]</scope>
    <source>
        <strain evidence="5 6">NO2</strain>
    </source>
</reference>
<evidence type="ECO:0000256" key="3">
    <source>
        <dbReference type="ARBA" id="ARBA00022840"/>
    </source>
</evidence>
<sequence>MSRPQHTALAARYASSLLTYGLTEPEYEALDTDVLDKLTILIGPNQKPSSFVEMQAALQSMAKNVRNDIIYHNARLLCAIYRVPIESAGLIEYIIALSSSSVLRELVDELQFCDLIDSVKRALTAHFKVDEDTCYSQLDALASNGLIRSTTLTNSCDLILPESQVRLLTRSKLSSAEVYLHHLLSASPPAVFTLKDFSHLDTETLQQYLQSAVRQRLSGVNILIYGDAGTGKTELARALAKSLSITLYETKTMDSAGKRLEERYDVMSQSRLRMQYLSSMQALLGIHTQSMFLIDECESIFMDSDEYFAKDTLHRLLETNPNPCIWITNHIQYIENSFIRRFKLVQEVNAIEGKYIEPLAKQAFRGLRIKQPYIDKLLTTANITPAHIGNAAHVAKTINLTGQSAQEVVSEVIQSTLSASDLLATPLRYKPEMAFDASLLNIKQGKETIKQINAALAQHAPIRILLSGEPGTGKTAFAHHLAKQHDFNLVSVRCSDVLSKYIGESESNIANIFYDAQQHGNALLLDEVDSLLVSRERVTEQHNIQLINELLTQIECFEQPVFAATNYVRLLDKAVLRRFDVKLEAQCLTAQQSIALFKRVLSLRQLTQYEQQKLSILTQLTPGDFAIVARRMRFQADGDFRQQALSLLIEESRHKQSNHPIGFISKPI</sequence>
<dbReference type="InterPro" id="IPR027417">
    <property type="entry name" value="P-loop_NTPase"/>
</dbReference>
<dbReference type="SUPFAM" id="SSF52540">
    <property type="entry name" value="P-loop containing nucleoside triphosphate hydrolases"/>
    <property type="match status" value="2"/>
</dbReference>
<accession>A0ABQ0IEY8</accession>
<keyword evidence="6" id="KW-1185">Reference proteome</keyword>
<dbReference type="Gene3D" id="3.40.50.300">
    <property type="entry name" value="P-loop containing nucleotide triphosphate hydrolases"/>
    <property type="match status" value="2"/>
</dbReference>
<proteinExistence type="inferred from homology"/>
<feature type="domain" description="AAA+ ATPase" evidence="4">
    <location>
        <begin position="218"/>
        <end position="352"/>
    </location>
</feature>
<dbReference type="PANTHER" id="PTHR23073">
    <property type="entry name" value="26S PROTEASOME REGULATORY SUBUNIT"/>
    <property type="match status" value="1"/>
</dbReference>
<dbReference type="InterPro" id="IPR003959">
    <property type="entry name" value="ATPase_AAA_core"/>
</dbReference>
<dbReference type="Pfam" id="PF00004">
    <property type="entry name" value="AAA"/>
    <property type="match status" value="2"/>
</dbReference>
<protein>
    <submittedName>
        <fullName evidence="5">AAA ATPase, central region</fullName>
    </submittedName>
</protein>
<evidence type="ECO:0000256" key="2">
    <source>
        <dbReference type="ARBA" id="ARBA00022741"/>
    </source>
</evidence>
<gene>
    <name evidence="5" type="ORF">GAGA_5005</name>
</gene>
<evidence type="ECO:0000313" key="6">
    <source>
        <dbReference type="Proteomes" id="UP000008372"/>
    </source>
</evidence>
<evidence type="ECO:0000259" key="4">
    <source>
        <dbReference type="SMART" id="SM00382"/>
    </source>
</evidence>
<dbReference type="InterPro" id="IPR050221">
    <property type="entry name" value="26S_Proteasome_ATPase"/>
</dbReference>
<evidence type="ECO:0000313" key="5">
    <source>
        <dbReference type="EMBL" id="GAC07828.1"/>
    </source>
</evidence>
<dbReference type="CDD" id="cd19481">
    <property type="entry name" value="RecA-like_protease"/>
    <property type="match status" value="1"/>
</dbReference>
<feature type="domain" description="AAA+ ATPase" evidence="4">
    <location>
        <begin position="460"/>
        <end position="588"/>
    </location>
</feature>
<evidence type="ECO:0000256" key="1">
    <source>
        <dbReference type="ARBA" id="ARBA00006914"/>
    </source>
</evidence>
<name>A0ABQ0IEY8_9ALTE</name>
<organism evidence="5 6">
    <name type="scientific">Paraglaciecola agarilytica NO2</name>
    <dbReference type="NCBI Taxonomy" id="1125747"/>
    <lineage>
        <taxon>Bacteria</taxon>
        <taxon>Pseudomonadati</taxon>
        <taxon>Pseudomonadota</taxon>
        <taxon>Gammaproteobacteria</taxon>
        <taxon>Alteromonadales</taxon>
        <taxon>Alteromonadaceae</taxon>
        <taxon>Paraglaciecola</taxon>
    </lineage>
</organism>
<dbReference type="RefSeq" id="WP_008306727.1">
    <property type="nucleotide sequence ID" value="NZ_BAEK01000094.1"/>
</dbReference>
<dbReference type="InterPro" id="IPR003593">
    <property type="entry name" value="AAA+_ATPase"/>
</dbReference>
<dbReference type="SMART" id="SM00382">
    <property type="entry name" value="AAA"/>
    <property type="match status" value="2"/>
</dbReference>
<keyword evidence="3" id="KW-0067">ATP-binding</keyword>
<keyword evidence="2" id="KW-0547">Nucleotide-binding</keyword>
<comment type="similarity">
    <text evidence="1">Belongs to the AAA ATPase family.</text>
</comment>
<dbReference type="Proteomes" id="UP000008372">
    <property type="component" value="Unassembled WGS sequence"/>
</dbReference>